<dbReference type="Pfam" id="PF13408">
    <property type="entry name" value="Zn_ribbon_recom"/>
    <property type="match status" value="1"/>
</dbReference>
<dbReference type="Pfam" id="PF00239">
    <property type="entry name" value="Resolvase"/>
    <property type="match status" value="1"/>
</dbReference>
<reference evidence="4 5" key="1">
    <citation type="submission" date="2020-08" db="EMBL/GenBank/DDBJ databases">
        <title>A Genomic Blueprint of the Chicken Gut Microbiome.</title>
        <authorList>
            <person name="Gilroy R."/>
            <person name="Ravi A."/>
            <person name="Getino M."/>
            <person name="Pursley I."/>
            <person name="Horton D.L."/>
            <person name="Alikhan N.-F."/>
            <person name="Baker D."/>
            <person name="Gharbi K."/>
            <person name="Hall N."/>
            <person name="Watson M."/>
            <person name="Adriaenssens E.M."/>
            <person name="Foster-Nyarko E."/>
            <person name="Jarju S."/>
            <person name="Secka A."/>
            <person name="Antonio M."/>
            <person name="Oren A."/>
            <person name="Chaudhuri R."/>
            <person name="La Ragione R.M."/>
            <person name="Hildebrand F."/>
            <person name="Pallen M.J."/>
        </authorList>
    </citation>
    <scope>NUCLEOTIDE SEQUENCE [LARGE SCALE GENOMIC DNA]</scope>
    <source>
        <strain evidence="4 5">Sa3CVN1</strain>
    </source>
</reference>
<dbReference type="RefSeq" id="WP_191769834.1">
    <property type="nucleotide sequence ID" value="NZ_JACSRA010000031.1"/>
</dbReference>
<feature type="domain" description="Recombinase" evidence="3">
    <location>
        <begin position="190"/>
        <end position="327"/>
    </location>
</feature>
<keyword evidence="5" id="KW-1185">Reference proteome</keyword>
<comment type="caution">
    <text evidence="4">The sequence shown here is derived from an EMBL/GenBank/DDBJ whole genome shotgun (WGS) entry which is preliminary data.</text>
</comment>
<dbReference type="SUPFAM" id="SSF53041">
    <property type="entry name" value="Resolvase-like"/>
    <property type="match status" value="1"/>
</dbReference>
<dbReference type="Proteomes" id="UP000627781">
    <property type="component" value="Unassembled WGS sequence"/>
</dbReference>
<dbReference type="InterPro" id="IPR011109">
    <property type="entry name" value="DNA_bind_recombinase_dom"/>
</dbReference>
<keyword evidence="1" id="KW-0175">Coiled coil</keyword>
<dbReference type="InterPro" id="IPR036162">
    <property type="entry name" value="Resolvase-like_N_sf"/>
</dbReference>
<evidence type="ECO:0000259" key="3">
    <source>
        <dbReference type="PROSITE" id="PS51737"/>
    </source>
</evidence>
<evidence type="ECO:0000313" key="4">
    <source>
        <dbReference type="EMBL" id="MBD7912933.1"/>
    </source>
</evidence>
<dbReference type="Pfam" id="PF07508">
    <property type="entry name" value="Recombinase"/>
    <property type="match status" value="1"/>
</dbReference>
<accession>A0ABR8PXQ4</accession>
<dbReference type="Gene3D" id="3.90.1750.20">
    <property type="entry name" value="Putative Large Serine Recombinase, Chain B, Domain 2"/>
    <property type="match status" value="1"/>
</dbReference>
<dbReference type="EMBL" id="JACSRA010000031">
    <property type="protein sequence ID" value="MBD7912933.1"/>
    <property type="molecule type" value="Genomic_DNA"/>
</dbReference>
<dbReference type="InterPro" id="IPR006119">
    <property type="entry name" value="Resolv_N"/>
</dbReference>
<proteinExistence type="predicted"/>
<evidence type="ECO:0000313" key="5">
    <source>
        <dbReference type="Proteomes" id="UP000627781"/>
    </source>
</evidence>
<dbReference type="SMART" id="SM00857">
    <property type="entry name" value="Resolvase"/>
    <property type="match status" value="1"/>
</dbReference>
<feature type="domain" description="Resolvase/invertase-type recombinase catalytic" evidence="2">
    <location>
        <begin position="35"/>
        <end position="182"/>
    </location>
</feature>
<organism evidence="4 5">
    <name type="scientific">Clostridium cibarium</name>
    <dbReference type="NCBI Taxonomy" id="2762247"/>
    <lineage>
        <taxon>Bacteria</taxon>
        <taxon>Bacillati</taxon>
        <taxon>Bacillota</taxon>
        <taxon>Clostridia</taxon>
        <taxon>Eubacteriales</taxon>
        <taxon>Clostridiaceae</taxon>
        <taxon>Clostridium</taxon>
    </lineage>
</organism>
<gene>
    <name evidence="4" type="ORF">H9661_16395</name>
</gene>
<dbReference type="PROSITE" id="PS51736">
    <property type="entry name" value="RECOMBINASES_3"/>
    <property type="match status" value="1"/>
</dbReference>
<dbReference type="CDD" id="cd00338">
    <property type="entry name" value="Ser_Recombinase"/>
    <property type="match status" value="1"/>
</dbReference>
<feature type="coiled-coil region" evidence="1">
    <location>
        <begin position="411"/>
        <end position="473"/>
    </location>
</feature>
<dbReference type="PANTHER" id="PTHR30461:SF23">
    <property type="entry name" value="DNA RECOMBINASE-RELATED"/>
    <property type="match status" value="1"/>
</dbReference>
<name>A0ABR8PXQ4_9CLOT</name>
<dbReference type="InterPro" id="IPR050639">
    <property type="entry name" value="SSR_resolvase"/>
</dbReference>
<evidence type="ECO:0000259" key="2">
    <source>
        <dbReference type="PROSITE" id="PS51736"/>
    </source>
</evidence>
<dbReference type="PANTHER" id="PTHR30461">
    <property type="entry name" value="DNA-INVERTASE FROM LAMBDOID PROPHAGE"/>
    <property type="match status" value="1"/>
</dbReference>
<dbReference type="Gene3D" id="3.40.50.1390">
    <property type="entry name" value="Resolvase, N-terminal catalytic domain"/>
    <property type="match status" value="1"/>
</dbReference>
<evidence type="ECO:0000256" key="1">
    <source>
        <dbReference type="SAM" id="Coils"/>
    </source>
</evidence>
<dbReference type="InterPro" id="IPR025827">
    <property type="entry name" value="Zn_ribbon_recom_dom"/>
</dbReference>
<sequence length="538" mass="62467">MKINEFINSIEKEDYKIGDFRNTKVFTNIINQEVRIAVYARISNLRDKDTSVQRQLEYINDFLSDINIDKEVIETYIDEGISGTNKLRPAYQRMLEDINNGKRNIVIVVNMDRFGRDCVEIVDKLYNLFISKNVIFIALDDMIVNTNEDRLELIKKAVLAEEYCKDISKKVRKANKVKMKKGSSIASKAPYGYRIEKILGEGYLKYKRIYIVDNDDKPEIVRLIFRLYIEGNGYGEIAKILNEKKYISPNGGIWSKSTIASILQNPLYGGIFAQGRYKKNGYINSGEDKKITKVDKEGWILGEGFSGIVTQELFLQVQELIKSRTSSRNKGEIHLFSGVLRCGDCGKTLVYKKRDKGYKCASSQSNGGCSTHFVKEEELKQMVLDHIHKLKWDMDMVKDEVGQIANEMFYMDRIDTHIDRLNNEIKKLDKKIVETYGEYKEEIINERIYKLLIKDCEENIKKIEQQIKILSIKKNNVKVLNQRIKTLINWLSSLNDIDNSILRLLIKQINIFESGTIEIIWNIRKQSEDINESQNECL</sequence>
<protein>
    <submittedName>
        <fullName evidence="4">Recombinase family protein</fullName>
    </submittedName>
</protein>
<dbReference type="PROSITE" id="PS51737">
    <property type="entry name" value="RECOMBINASE_DNA_BIND"/>
    <property type="match status" value="1"/>
</dbReference>
<dbReference type="InterPro" id="IPR038109">
    <property type="entry name" value="DNA_bind_recomb_sf"/>
</dbReference>